<reference evidence="2 3" key="1">
    <citation type="journal article" date="2013" name="Curr. Biol.">
        <title>The Genome of the Foraminiferan Reticulomyxa filosa.</title>
        <authorList>
            <person name="Glockner G."/>
            <person name="Hulsmann N."/>
            <person name="Schleicher M."/>
            <person name="Noegel A.A."/>
            <person name="Eichinger L."/>
            <person name="Gallinger C."/>
            <person name="Pawlowski J."/>
            <person name="Sierra R."/>
            <person name="Euteneuer U."/>
            <person name="Pillet L."/>
            <person name="Moustafa A."/>
            <person name="Platzer M."/>
            <person name="Groth M."/>
            <person name="Szafranski K."/>
            <person name="Schliwa M."/>
        </authorList>
    </citation>
    <scope>NUCLEOTIDE SEQUENCE [LARGE SCALE GENOMIC DNA]</scope>
</reference>
<sequence>MAIITLFQISFAATTGTMTWALASTSFSSTFSVFMLDMLLAVFFEMYFEISQTLDNDINEAFFDDNNNNAKQKDEELDKHIDESGQEGDILVVILVEETNVKLFTQMLPFFGNK</sequence>
<keyword evidence="1" id="KW-0812">Transmembrane</keyword>
<name>X6M4C6_RETFI</name>
<evidence type="ECO:0000313" key="3">
    <source>
        <dbReference type="Proteomes" id="UP000023152"/>
    </source>
</evidence>
<dbReference type="EMBL" id="ASPP01025150">
    <property type="protein sequence ID" value="ETO08322.1"/>
    <property type="molecule type" value="Genomic_DNA"/>
</dbReference>
<keyword evidence="3" id="KW-1185">Reference proteome</keyword>
<proteinExistence type="predicted"/>
<feature type="transmembrane region" description="Helical" evidence="1">
    <location>
        <begin position="31"/>
        <end position="48"/>
    </location>
</feature>
<evidence type="ECO:0000256" key="1">
    <source>
        <dbReference type="SAM" id="Phobius"/>
    </source>
</evidence>
<dbReference type="AlphaFoldDB" id="X6M4C6"/>
<keyword evidence="1" id="KW-1133">Transmembrane helix</keyword>
<gene>
    <name evidence="2" type="ORF">RFI_29067</name>
</gene>
<protein>
    <submittedName>
        <fullName evidence="2">Uncharacterized protein</fullName>
    </submittedName>
</protein>
<comment type="caution">
    <text evidence="2">The sequence shown here is derived from an EMBL/GenBank/DDBJ whole genome shotgun (WGS) entry which is preliminary data.</text>
</comment>
<organism evidence="2 3">
    <name type="scientific">Reticulomyxa filosa</name>
    <dbReference type="NCBI Taxonomy" id="46433"/>
    <lineage>
        <taxon>Eukaryota</taxon>
        <taxon>Sar</taxon>
        <taxon>Rhizaria</taxon>
        <taxon>Retaria</taxon>
        <taxon>Foraminifera</taxon>
        <taxon>Monothalamids</taxon>
        <taxon>Reticulomyxidae</taxon>
        <taxon>Reticulomyxa</taxon>
    </lineage>
</organism>
<dbReference type="Proteomes" id="UP000023152">
    <property type="component" value="Unassembled WGS sequence"/>
</dbReference>
<evidence type="ECO:0000313" key="2">
    <source>
        <dbReference type="EMBL" id="ETO08322.1"/>
    </source>
</evidence>
<accession>X6M4C6</accession>
<keyword evidence="1" id="KW-0472">Membrane</keyword>